<sequence>MADHTVQFTTTNSTQEEDVYLRIINIPGFWLTLAVVGFAMSAVIVISNGVLLLVIYKNPCRSFRSPPNLLIANLSASEFLLGIFVVYLVALRDLFRYLRVAVPYVGVFKNAIYVVLSATLFVGSSTIVALSITCYVAINKPMVYKTRFTEERMKILIGFIWIAAVLISFLPATELPERIYCLVYLHTHVSLPAMLLLFVYIYIFRALSRRTQEVYRSFKSSSGMQRRQTLARERNMLVAVVTILALFFITYIPQYTTRHLSYFCKSCTDSATFHQIDIISSRFLFLSSAIDPFIYAWRIKKYRRALKNCWK</sequence>
<gene>
    <name evidence="12" type="ORF">PMEA_00030321</name>
</gene>
<evidence type="ECO:0000313" key="13">
    <source>
        <dbReference type="Proteomes" id="UP001159428"/>
    </source>
</evidence>
<feature type="transmembrane region" description="Helical" evidence="10">
    <location>
        <begin position="155"/>
        <end position="172"/>
    </location>
</feature>
<feature type="transmembrane region" description="Helical" evidence="10">
    <location>
        <begin position="236"/>
        <end position="253"/>
    </location>
</feature>
<name>A0AAU9XTC8_9CNID</name>
<keyword evidence="9" id="KW-0807">Transducer</keyword>
<feature type="transmembrane region" description="Helical" evidence="10">
    <location>
        <begin position="184"/>
        <end position="203"/>
    </location>
</feature>
<dbReference type="PANTHER" id="PTHR24246">
    <property type="entry name" value="OLFACTORY RECEPTOR AND ADENOSINE RECEPTOR"/>
    <property type="match status" value="1"/>
</dbReference>
<dbReference type="GO" id="GO:0005886">
    <property type="term" value="C:plasma membrane"/>
    <property type="evidence" value="ECO:0007669"/>
    <property type="project" value="UniProtKB-SubCell"/>
</dbReference>
<dbReference type="SUPFAM" id="SSF81321">
    <property type="entry name" value="Family A G protein-coupled receptor-like"/>
    <property type="match status" value="1"/>
</dbReference>
<dbReference type="Gene3D" id="1.20.1070.10">
    <property type="entry name" value="Rhodopsin 7-helix transmembrane proteins"/>
    <property type="match status" value="1"/>
</dbReference>
<evidence type="ECO:0000256" key="6">
    <source>
        <dbReference type="ARBA" id="ARBA00023136"/>
    </source>
</evidence>
<dbReference type="CDD" id="cd00637">
    <property type="entry name" value="7tm_classA_rhodopsin-like"/>
    <property type="match status" value="1"/>
</dbReference>
<evidence type="ECO:0000256" key="2">
    <source>
        <dbReference type="ARBA" id="ARBA00022475"/>
    </source>
</evidence>
<dbReference type="InterPro" id="IPR000276">
    <property type="entry name" value="GPCR_Rhodpsn"/>
</dbReference>
<organism evidence="12 13">
    <name type="scientific">Pocillopora meandrina</name>
    <dbReference type="NCBI Taxonomy" id="46732"/>
    <lineage>
        <taxon>Eukaryota</taxon>
        <taxon>Metazoa</taxon>
        <taxon>Cnidaria</taxon>
        <taxon>Anthozoa</taxon>
        <taxon>Hexacorallia</taxon>
        <taxon>Scleractinia</taxon>
        <taxon>Astrocoeniina</taxon>
        <taxon>Pocilloporidae</taxon>
        <taxon>Pocillopora</taxon>
    </lineage>
</organism>
<evidence type="ECO:0000256" key="7">
    <source>
        <dbReference type="ARBA" id="ARBA00023170"/>
    </source>
</evidence>
<evidence type="ECO:0000256" key="4">
    <source>
        <dbReference type="ARBA" id="ARBA00022989"/>
    </source>
</evidence>
<feature type="domain" description="G-protein coupled receptors family 1 profile" evidence="11">
    <location>
        <begin position="47"/>
        <end position="295"/>
    </location>
</feature>
<evidence type="ECO:0000313" key="12">
    <source>
        <dbReference type="EMBL" id="CAH3158140.1"/>
    </source>
</evidence>
<protein>
    <recommendedName>
        <fullName evidence="11">G-protein coupled receptors family 1 profile domain-containing protein</fullName>
    </recommendedName>
</protein>
<keyword evidence="5" id="KW-0297">G-protein coupled receptor</keyword>
<evidence type="ECO:0000259" key="11">
    <source>
        <dbReference type="PROSITE" id="PS50262"/>
    </source>
</evidence>
<keyword evidence="8" id="KW-0325">Glycoprotein</keyword>
<evidence type="ECO:0000256" key="1">
    <source>
        <dbReference type="ARBA" id="ARBA00004651"/>
    </source>
</evidence>
<dbReference type="PROSITE" id="PS50262">
    <property type="entry name" value="G_PROTEIN_RECEP_F1_2"/>
    <property type="match status" value="1"/>
</dbReference>
<dbReference type="Proteomes" id="UP001159428">
    <property type="component" value="Unassembled WGS sequence"/>
</dbReference>
<keyword evidence="7" id="KW-0675">Receptor</keyword>
<feature type="transmembrane region" description="Helical" evidence="10">
    <location>
        <begin position="68"/>
        <end position="91"/>
    </location>
</feature>
<keyword evidence="2" id="KW-1003">Cell membrane</keyword>
<dbReference type="GO" id="GO:0004930">
    <property type="term" value="F:G protein-coupled receptor activity"/>
    <property type="evidence" value="ECO:0007669"/>
    <property type="project" value="UniProtKB-KW"/>
</dbReference>
<proteinExistence type="predicted"/>
<dbReference type="PANTHER" id="PTHR24246:SF27">
    <property type="entry name" value="ADENOSINE RECEPTOR, ISOFORM A"/>
    <property type="match status" value="1"/>
</dbReference>
<dbReference type="Pfam" id="PF00001">
    <property type="entry name" value="7tm_1"/>
    <property type="match status" value="1"/>
</dbReference>
<evidence type="ECO:0000256" key="10">
    <source>
        <dbReference type="SAM" id="Phobius"/>
    </source>
</evidence>
<reference evidence="12 13" key="1">
    <citation type="submission" date="2022-05" db="EMBL/GenBank/DDBJ databases">
        <authorList>
            <consortium name="Genoscope - CEA"/>
            <person name="William W."/>
        </authorList>
    </citation>
    <scope>NUCLEOTIDE SEQUENCE [LARGE SCALE GENOMIC DNA]</scope>
</reference>
<dbReference type="SMART" id="SM01381">
    <property type="entry name" value="7TM_GPCR_Srsx"/>
    <property type="match status" value="1"/>
</dbReference>
<feature type="transmembrane region" description="Helical" evidence="10">
    <location>
        <begin position="278"/>
        <end position="297"/>
    </location>
</feature>
<dbReference type="AlphaFoldDB" id="A0AAU9XTC8"/>
<comment type="caution">
    <text evidence="12">The sequence shown here is derived from an EMBL/GenBank/DDBJ whole genome shotgun (WGS) entry which is preliminary data.</text>
</comment>
<accession>A0AAU9XTC8</accession>
<evidence type="ECO:0000256" key="3">
    <source>
        <dbReference type="ARBA" id="ARBA00022692"/>
    </source>
</evidence>
<feature type="non-terminal residue" evidence="12">
    <location>
        <position position="311"/>
    </location>
</feature>
<feature type="transmembrane region" description="Helical" evidence="10">
    <location>
        <begin position="29"/>
        <end position="56"/>
    </location>
</feature>
<keyword evidence="6 10" id="KW-0472">Membrane</keyword>
<comment type="subcellular location">
    <subcellularLocation>
        <location evidence="1">Cell membrane</location>
        <topology evidence="1">Multi-pass membrane protein</topology>
    </subcellularLocation>
</comment>
<keyword evidence="3 10" id="KW-0812">Transmembrane</keyword>
<dbReference type="EMBL" id="CALNXJ010000066">
    <property type="protein sequence ID" value="CAH3158140.1"/>
    <property type="molecule type" value="Genomic_DNA"/>
</dbReference>
<evidence type="ECO:0000256" key="8">
    <source>
        <dbReference type="ARBA" id="ARBA00023180"/>
    </source>
</evidence>
<dbReference type="InterPro" id="IPR017452">
    <property type="entry name" value="GPCR_Rhodpsn_7TM"/>
</dbReference>
<feature type="transmembrane region" description="Helical" evidence="10">
    <location>
        <begin position="111"/>
        <end position="135"/>
    </location>
</feature>
<keyword evidence="4 10" id="KW-1133">Transmembrane helix</keyword>
<evidence type="ECO:0000256" key="9">
    <source>
        <dbReference type="ARBA" id="ARBA00023224"/>
    </source>
</evidence>
<evidence type="ECO:0000256" key="5">
    <source>
        <dbReference type="ARBA" id="ARBA00023040"/>
    </source>
</evidence>
<dbReference type="PRINTS" id="PR00237">
    <property type="entry name" value="GPCRRHODOPSN"/>
</dbReference>
<keyword evidence="13" id="KW-1185">Reference proteome</keyword>